<keyword evidence="11" id="KW-1185">Reference proteome</keyword>
<feature type="domain" description="Major facilitator superfamily (MFS) profile" evidence="9">
    <location>
        <begin position="46"/>
        <end position="525"/>
    </location>
</feature>
<feature type="transmembrane region" description="Helical" evidence="8">
    <location>
        <begin position="147"/>
        <end position="165"/>
    </location>
</feature>
<keyword evidence="5 8" id="KW-1133">Transmembrane helix</keyword>
<feature type="transmembrane region" description="Helical" evidence="8">
    <location>
        <begin position="205"/>
        <end position="225"/>
    </location>
</feature>
<keyword evidence="6 8" id="KW-0472">Membrane</keyword>
<dbReference type="Gene3D" id="1.20.1250.20">
    <property type="entry name" value="MFS general substrate transporter like domains"/>
    <property type="match status" value="2"/>
</dbReference>
<feature type="transmembrane region" description="Helical" evidence="8">
    <location>
        <begin position="466"/>
        <end position="487"/>
    </location>
</feature>
<dbReference type="AlphaFoldDB" id="A0A5N6UUD3"/>
<keyword evidence="4 8" id="KW-0812">Transmembrane</keyword>
<dbReference type="Proteomes" id="UP000326950">
    <property type="component" value="Unassembled WGS sequence"/>
</dbReference>
<evidence type="ECO:0000256" key="2">
    <source>
        <dbReference type="ARBA" id="ARBA00006829"/>
    </source>
</evidence>
<dbReference type="GO" id="GO:0022857">
    <property type="term" value="F:transmembrane transporter activity"/>
    <property type="evidence" value="ECO:0007669"/>
    <property type="project" value="InterPro"/>
</dbReference>
<dbReference type="Pfam" id="PF07690">
    <property type="entry name" value="MFS_1"/>
    <property type="match status" value="1"/>
</dbReference>
<sequence>MTSYDYKIKPAFRYTQRGRKMRLWPSGDGTSEPPVFLEWRSSKFFIIFVVVFAVFTDILLYGLIVPVTPTALHERVGLSEDNEQSWTSILLALYGAALLAFSPIAGYIADRIESRWWPLLIGLIALGASTALLCVGTHIGLWIAGRLFQGASAAVVWTVGCALLVDTVGKDELGQALGYIGMGMTLGIMGGPLLGGVIYEHGGYYAVFGLAFALIALDILFRIIMIEKKYAAKWLPPQEVSSEGEKMDNEAASQDTAESSGSATRRGDHNREGNPQAVAPSLSRSSQTIETSNDQGLDKSNHLTTTEPHPARAILTLLASHRMIVTIWAYFILSVALTSLDSVLPLYVQDTFHWGQTGQGLIFVPLSIPHFIDPLVGFINDKFPNARRYLAAGALFATVPVIVCFRFVAEDTMRQKVLLCALLALLGACLAFLMPPILVEASYIVQEKEEKNPNIFGKGGAMALSYGILNAAFAAGSIVGPFFAGFIRESAGWATMSWALALLTGVSAVPVLLFLGGFLFKGQKNVEPQSAA</sequence>
<dbReference type="PROSITE" id="PS50850">
    <property type="entry name" value="MFS"/>
    <property type="match status" value="1"/>
</dbReference>
<evidence type="ECO:0000256" key="3">
    <source>
        <dbReference type="ARBA" id="ARBA00022448"/>
    </source>
</evidence>
<dbReference type="InterPro" id="IPR020846">
    <property type="entry name" value="MFS_dom"/>
</dbReference>
<evidence type="ECO:0000256" key="8">
    <source>
        <dbReference type="SAM" id="Phobius"/>
    </source>
</evidence>
<proteinExistence type="inferred from homology"/>
<dbReference type="PANTHER" id="PTHR23506">
    <property type="entry name" value="GH10249P"/>
    <property type="match status" value="1"/>
</dbReference>
<evidence type="ECO:0000259" key="9">
    <source>
        <dbReference type="PROSITE" id="PS50850"/>
    </source>
</evidence>
<evidence type="ECO:0000256" key="5">
    <source>
        <dbReference type="ARBA" id="ARBA00022989"/>
    </source>
</evidence>
<feature type="transmembrane region" description="Helical" evidence="8">
    <location>
        <begin position="390"/>
        <end position="409"/>
    </location>
</feature>
<dbReference type="CDD" id="cd17325">
    <property type="entry name" value="MFS_MdtG_SLC18_like"/>
    <property type="match status" value="1"/>
</dbReference>
<comment type="similarity">
    <text evidence="2">Belongs to the major facilitator superfamily. Vesicular transporter family.</text>
</comment>
<dbReference type="InterPro" id="IPR050930">
    <property type="entry name" value="MFS_Vesicular_Transporter"/>
</dbReference>
<dbReference type="SUPFAM" id="SSF103473">
    <property type="entry name" value="MFS general substrate transporter"/>
    <property type="match status" value="1"/>
</dbReference>
<comment type="subcellular location">
    <subcellularLocation>
        <location evidence="1">Membrane</location>
        <topology evidence="1">Multi-pass membrane protein</topology>
    </subcellularLocation>
</comment>
<dbReference type="EMBL" id="ML738631">
    <property type="protein sequence ID" value="KAE8162252.1"/>
    <property type="molecule type" value="Genomic_DNA"/>
</dbReference>
<dbReference type="InterPro" id="IPR011701">
    <property type="entry name" value="MFS"/>
</dbReference>
<feature type="transmembrane region" description="Helical" evidence="8">
    <location>
        <begin position="499"/>
        <end position="520"/>
    </location>
</feature>
<evidence type="ECO:0000313" key="10">
    <source>
        <dbReference type="EMBL" id="KAE8162252.1"/>
    </source>
</evidence>
<keyword evidence="3" id="KW-0813">Transport</keyword>
<feature type="region of interest" description="Disordered" evidence="7">
    <location>
        <begin position="241"/>
        <end position="305"/>
    </location>
</feature>
<protein>
    <submittedName>
        <fullName evidence="10">Major facilitator superfamily domain-containing protein</fullName>
    </submittedName>
</protein>
<evidence type="ECO:0000256" key="1">
    <source>
        <dbReference type="ARBA" id="ARBA00004141"/>
    </source>
</evidence>
<dbReference type="PRINTS" id="PR01035">
    <property type="entry name" value="TCRTETA"/>
</dbReference>
<dbReference type="GO" id="GO:0016020">
    <property type="term" value="C:membrane"/>
    <property type="evidence" value="ECO:0007669"/>
    <property type="project" value="UniProtKB-SubCell"/>
</dbReference>
<name>A0A5N6UUD3_ASPTM</name>
<feature type="transmembrane region" description="Helical" evidence="8">
    <location>
        <begin position="116"/>
        <end position="141"/>
    </location>
</feature>
<evidence type="ECO:0000256" key="7">
    <source>
        <dbReference type="SAM" id="MobiDB-lite"/>
    </source>
</evidence>
<evidence type="ECO:0000256" key="6">
    <source>
        <dbReference type="ARBA" id="ARBA00023136"/>
    </source>
</evidence>
<feature type="compositionally biased region" description="Polar residues" evidence="7">
    <location>
        <begin position="251"/>
        <end position="263"/>
    </location>
</feature>
<evidence type="ECO:0000313" key="11">
    <source>
        <dbReference type="Proteomes" id="UP000326950"/>
    </source>
</evidence>
<feature type="transmembrane region" description="Helical" evidence="8">
    <location>
        <begin position="327"/>
        <end position="348"/>
    </location>
</feature>
<feature type="transmembrane region" description="Helical" evidence="8">
    <location>
        <begin position="85"/>
        <end position="109"/>
    </location>
</feature>
<dbReference type="InterPro" id="IPR036259">
    <property type="entry name" value="MFS_trans_sf"/>
</dbReference>
<feature type="compositionally biased region" description="Polar residues" evidence="7">
    <location>
        <begin position="282"/>
        <end position="295"/>
    </location>
</feature>
<feature type="transmembrane region" description="Helical" evidence="8">
    <location>
        <begin position="421"/>
        <end position="445"/>
    </location>
</feature>
<dbReference type="PANTHER" id="PTHR23506:SF23">
    <property type="entry name" value="GH10249P"/>
    <property type="match status" value="1"/>
</dbReference>
<reference evidence="10 11" key="1">
    <citation type="submission" date="2019-04" db="EMBL/GenBank/DDBJ databases">
        <title>Friends and foes A comparative genomics study of 23 Aspergillus species from section Flavi.</title>
        <authorList>
            <consortium name="DOE Joint Genome Institute"/>
            <person name="Kjaerbolling I."/>
            <person name="Vesth T."/>
            <person name="Frisvad J.C."/>
            <person name="Nybo J.L."/>
            <person name="Theobald S."/>
            <person name="Kildgaard S."/>
            <person name="Isbrandt T."/>
            <person name="Kuo A."/>
            <person name="Sato A."/>
            <person name="Lyhne E.K."/>
            <person name="Kogle M.E."/>
            <person name="Wiebenga A."/>
            <person name="Kun R.S."/>
            <person name="Lubbers R.J."/>
            <person name="Makela M.R."/>
            <person name="Barry K."/>
            <person name="Chovatia M."/>
            <person name="Clum A."/>
            <person name="Daum C."/>
            <person name="Haridas S."/>
            <person name="He G."/>
            <person name="LaButti K."/>
            <person name="Lipzen A."/>
            <person name="Mondo S."/>
            <person name="Riley R."/>
            <person name="Salamov A."/>
            <person name="Simmons B.A."/>
            <person name="Magnuson J.K."/>
            <person name="Henrissat B."/>
            <person name="Mortensen U.H."/>
            <person name="Larsen T.O."/>
            <person name="Devries R.P."/>
            <person name="Grigoriev I.V."/>
            <person name="Machida M."/>
            <person name="Baker S.E."/>
            <person name="Andersen M.R."/>
        </authorList>
    </citation>
    <scope>NUCLEOTIDE SEQUENCE [LARGE SCALE GENOMIC DNA]</scope>
    <source>
        <strain evidence="10 11">CBS 117626</strain>
    </source>
</reference>
<feature type="transmembrane region" description="Helical" evidence="8">
    <location>
        <begin position="177"/>
        <end position="199"/>
    </location>
</feature>
<evidence type="ECO:0000256" key="4">
    <source>
        <dbReference type="ARBA" id="ARBA00022692"/>
    </source>
</evidence>
<organism evidence="10 11">
    <name type="scientific">Aspergillus tamarii</name>
    <dbReference type="NCBI Taxonomy" id="41984"/>
    <lineage>
        <taxon>Eukaryota</taxon>
        <taxon>Fungi</taxon>
        <taxon>Dikarya</taxon>
        <taxon>Ascomycota</taxon>
        <taxon>Pezizomycotina</taxon>
        <taxon>Eurotiomycetes</taxon>
        <taxon>Eurotiomycetidae</taxon>
        <taxon>Eurotiales</taxon>
        <taxon>Aspergillaceae</taxon>
        <taxon>Aspergillus</taxon>
        <taxon>Aspergillus subgen. Circumdati</taxon>
    </lineage>
</organism>
<dbReference type="InterPro" id="IPR001958">
    <property type="entry name" value="Tet-R_TetA/multi-R_MdtG-like"/>
</dbReference>
<feature type="transmembrane region" description="Helical" evidence="8">
    <location>
        <begin position="44"/>
        <end position="65"/>
    </location>
</feature>
<dbReference type="OrthoDB" id="5086884at2759"/>
<accession>A0A5N6UUD3</accession>
<gene>
    <name evidence="10" type="ORF">BDV40DRAFT_265624</name>
</gene>